<evidence type="ECO:0000256" key="7">
    <source>
        <dbReference type="ARBA" id="ARBA00023136"/>
    </source>
</evidence>
<dbReference type="InterPro" id="IPR017871">
    <property type="entry name" value="ABC_transporter-like_CS"/>
</dbReference>
<dbReference type="STRING" id="146817.SAMN04488502_102293"/>
<dbReference type="RefSeq" id="WP_092070732.1">
    <property type="nucleotide sequence ID" value="NZ_FNHB01000002.1"/>
</dbReference>
<dbReference type="Proteomes" id="UP000214880">
    <property type="component" value="Unassembled WGS sequence"/>
</dbReference>
<dbReference type="InterPro" id="IPR036640">
    <property type="entry name" value="ABC1_TM_sf"/>
</dbReference>
<evidence type="ECO:0000256" key="2">
    <source>
        <dbReference type="ARBA" id="ARBA00022448"/>
    </source>
</evidence>
<evidence type="ECO:0000259" key="9">
    <source>
        <dbReference type="PROSITE" id="PS50893"/>
    </source>
</evidence>
<name>A0A1G9QUL8_9FIRM</name>
<dbReference type="OrthoDB" id="9810134at2"/>
<dbReference type="InterPro" id="IPR003593">
    <property type="entry name" value="AAA+_ATPase"/>
</dbReference>
<dbReference type="InterPro" id="IPR003439">
    <property type="entry name" value="ABC_transporter-like_ATP-bd"/>
</dbReference>
<dbReference type="InterPro" id="IPR027417">
    <property type="entry name" value="P-loop_NTPase"/>
</dbReference>
<feature type="transmembrane region" description="Helical" evidence="8">
    <location>
        <begin position="148"/>
        <end position="166"/>
    </location>
</feature>
<keyword evidence="12" id="KW-1185">Reference proteome</keyword>
<dbReference type="InterPro" id="IPR050835">
    <property type="entry name" value="ABC_transporter_sub-D"/>
</dbReference>
<dbReference type="SUPFAM" id="SSF52540">
    <property type="entry name" value="P-loop containing nucleoside triphosphate hydrolases"/>
    <property type="match status" value="1"/>
</dbReference>
<dbReference type="SMART" id="SM00382">
    <property type="entry name" value="AAA"/>
    <property type="match status" value="1"/>
</dbReference>
<dbReference type="PANTHER" id="PTHR11384">
    <property type="entry name" value="ATP-BINDING CASSETTE, SUB-FAMILY D MEMBER"/>
    <property type="match status" value="1"/>
</dbReference>
<evidence type="ECO:0000313" key="12">
    <source>
        <dbReference type="Proteomes" id="UP000214880"/>
    </source>
</evidence>
<comment type="subcellular location">
    <subcellularLocation>
        <location evidence="1">Cell membrane</location>
        <topology evidence="1">Multi-pass membrane protein</topology>
    </subcellularLocation>
</comment>
<sequence>MQTKFRLTRLALSFWASRTGLQAWGFSLLVILCTVILVSLNLMLNQWQGDFYNQLQQYNFSGFIDTLVQFLLIAGIYIVISGHQVYFRLILQLRWRQHLTGQYIHRWLYQRTYYHLNILGSAIDNPAQRISEDINLFVDNTLDLVTGLLRHTVTLAMFSVVLWQLSGTIRLEIGGYGLTIAGYLVWAAFVYSLAGTWITVRVGRPLIMQSVVQQSAEAEFRSRLDRIREHDECIILYGGETKEKTSLACHFQKIAANCLQIAKSTKTLTLLTAAYAQISVVFAFLMAAPRYFNHEIQLGQLFEISGAYWYVHSALSYIVDSFRKIALWKALMHRLDGFSSAMAEVQARKVKQGSIVEQRNPLFRVTGLTIVSLSGEPLIKNLSFALQHTDRLLISGPAGSGKTTLFRTLAGIWPNFSGQIAKPAEQYAMFLPQTPYFPIDSLRNVLLYPQITNALSAEQLNSILTVCNLPKLTGKLNRLEDWSKVLSAGEQQCLSIARAILHQPEWLFLDEATSSLDKATEQHIFDLLRKTMPATALISIGHQDALRPYHTLNLMISGNGSWQLVQLKK</sequence>
<dbReference type="PROSITE" id="PS50893">
    <property type="entry name" value="ABC_TRANSPORTER_2"/>
    <property type="match status" value="1"/>
</dbReference>
<evidence type="ECO:0000256" key="1">
    <source>
        <dbReference type="ARBA" id="ARBA00004651"/>
    </source>
</evidence>
<evidence type="ECO:0000256" key="8">
    <source>
        <dbReference type="SAM" id="Phobius"/>
    </source>
</evidence>
<keyword evidence="7 8" id="KW-0472">Membrane</keyword>
<dbReference type="GO" id="GO:0005524">
    <property type="term" value="F:ATP binding"/>
    <property type="evidence" value="ECO:0007669"/>
    <property type="project" value="UniProtKB-KW"/>
</dbReference>
<dbReference type="AlphaFoldDB" id="A0A1G9QUL8"/>
<feature type="transmembrane region" description="Helical" evidence="8">
    <location>
        <begin position="67"/>
        <end position="87"/>
    </location>
</feature>
<dbReference type="InterPro" id="IPR011527">
    <property type="entry name" value="ABC1_TM_dom"/>
</dbReference>
<organism evidence="11 12">
    <name type="scientific">Dendrosporobacter quercicolus</name>
    <dbReference type="NCBI Taxonomy" id="146817"/>
    <lineage>
        <taxon>Bacteria</taxon>
        <taxon>Bacillati</taxon>
        <taxon>Bacillota</taxon>
        <taxon>Negativicutes</taxon>
        <taxon>Selenomonadales</taxon>
        <taxon>Sporomusaceae</taxon>
        <taxon>Dendrosporobacter</taxon>
    </lineage>
</organism>
<keyword evidence="4" id="KW-0547">Nucleotide-binding</keyword>
<keyword evidence="6 8" id="KW-1133">Transmembrane helix</keyword>
<protein>
    <submittedName>
        <fullName evidence="11">Putative ATP-binding cassette transporter</fullName>
    </submittedName>
</protein>
<dbReference type="Pfam" id="PF00005">
    <property type="entry name" value="ABC_tran"/>
    <property type="match status" value="1"/>
</dbReference>
<proteinExistence type="predicted"/>
<feature type="transmembrane region" description="Helical" evidence="8">
    <location>
        <begin position="21"/>
        <end position="47"/>
    </location>
</feature>
<evidence type="ECO:0000256" key="4">
    <source>
        <dbReference type="ARBA" id="ARBA00022741"/>
    </source>
</evidence>
<feature type="domain" description="ABC transmembrane type-1" evidence="10">
    <location>
        <begin position="28"/>
        <end position="327"/>
    </location>
</feature>
<keyword evidence="5 11" id="KW-0067">ATP-binding</keyword>
<evidence type="ECO:0000256" key="5">
    <source>
        <dbReference type="ARBA" id="ARBA00022840"/>
    </source>
</evidence>
<dbReference type="PANTHER" id="PTHR11384:SF59">
    <property type="entry name" value="LYSOSOMAL COBALAMIN TRANSPORTER ABCD4"/>
    <property type="match status" value="1"/>
</dbReference>
<evidence type="ECO:0000256" key="3">
    <source>
        <dbReference type="ARBA" id="ARBA00022692"/>
    </source>
</evidence>
<dbReference type="Pfam" id="PF06472">
    <property type="entry name" value="ABC_membrane_2"/>
    <property type="match status" value="1"/>
</dbReference>
<dbReference type="GO" id="GO:0140359">
    <property type="term" value="F:ABC-type transporter activity"/>
    <property type="evidence" value="ECO:0007669"/>
    <property type="project" value="InterPro"/>
</dbReference>
<dbReference type="PROSITE" id="PS50929">
    <property type="entry name" value="ABC_TM1F"/>
    <property type="match status" value="1"/>
</dbReference>
<dbReference type="PROSITE" id="PS00211">
    <property type="entry name" value="ABC_TRANSPORTER_1"/>
    <property type="match status" value="1"/>
</dbReference>
<keyword evidence="2" id="KW-0813">Transport</keyword>
<dbReference type="Gene3D" id="3.40.50.300">
    <property type="entry name" value="P-loop containing nucleotide triphosphate hydrolases"/>
    <property type="match status" value="1"/>
</dbReference>
<evidence type="ECO:0000313" key="11">
    <source>
        <dbReference type="EMBL" id="SDM14297.1"/>
    </source>
</evidence>
<keyword evidence="3 8" id="KW-0812">Transmembrane</keyword>
<dbReference type="Gene3D" id="1.20.1560.10">
    <property type="entry name" value="ABC transporter type 1, transmembrane domain"/>
    <property type="match status" value="1"/>
</dbReference>
<feature type="transmembrane region" description="Helical" evidence="8">
    <location>
        <begin position="268"/>
        <end position="287"/>
    </location>
</feature>
<feature type="transmembrane region" description="Helical" evidence="8">
    <location>
        <begin position="178"/>
        <end position="200"/>
    </location>
</feature>
<gene>
    <name evidence="11" type="ORF">SAMN04488502_102293</name>
</gene>
<dbReference type="GO" id="GO:0005886">
    <property type="term" value="C:plasma membrane"/>
    <property type="evidence" value="ECO:0007669"/>
    <property type="project" value="UniProtKB-SubCell"/>
</dbReference>
<reference evidence="11 12" key="1">
    <citation type="submission" date="2016-10" db="EMBL/GenBank/DDBJ databases">
        <authorList>
            <person name="de Groot N.N."/>
        </authorList>
    </citation>
    <scope>NUCLEOTIDE SEQUENCE [LARGE SCALE GENOMIC DNA]</scope>
    <source>
        <strain evidence="11 12">DSM 1736</strain>
    </source>
</reference>
<dbReference type="CDD" id="cd03223">
    <property type="entry name" value="ABCD_peroxisomal_ALDP"/>
    <property type="match status" value="1"/>
</dbReference>
<dbReference type="SUPFAM" id="SSF90123">
    <property type="entry name" value="ABC transporter transmembrane region"/>
    <property type="match status" value="1"/>
</dbReference>
<dbReference type="EMBL" id="FNHB01000002">
    <property type="protein sequence ID" value="SDM14297.1"/>
    <property type="molecule type" value="Genomic_DNA"/>
</dbReference>
<accession>A0A1G9QUL8</accession>
<dbReference type="GO" id="GO:0016887">
    <property type="term" value="F:ATP hydrolysis activity"/>
    <property type="evidence" value="ECO:0007669"/>
    <property type="project" value="InterPro"/>
</dbReference>
<evidence type="ECO:0000256" key="6">
    <source>
        <dbReference type="ARBA" id="ARBA00022989"/>
    </source>
</evidence>
<feature type="domain" description="ABC transporter" evidence="9">
    <location>
        <begin position="363"/>
        <end position="568"/>
    </location>
</feature>
<evidence type="ECO:0000259" key="10">
    <source>
        <dbReference type="PROSITE" id="PS50929"/>
    </source>
</evidence>